<evidence type="ECO:0000259" key="5">
    <source>
        <dbReference type="SMART" id="SM00642"/>
    </source>
</evidence>
<dbReference type="GO" id="GO:0005987">
    <property type="term" value="P:sucrose catabolic process"/>
    <property type="evidence" value="ECO:0007669"/>
    <property type="project" value="TreeGrafter"/>
</dbReference>
<dbReference type="FunFam" id="3.90.400.10:FF:000004">
    <property type="entry name" value="Oligo-1,6-glucosidase"/>
    <property type="match status" value="1"/>
</dbReference>
<dbReference type="InterPro" id="IPR013780">
    <property type="entry name" value="Glyco_hydro_b"/>
</dbReference>
<dbReference type="AlphaFoldDB" id="A0A1E4SIX1"/>
<dbReference type="SUPFAM" id="SSF51011">
    <property type="entry name" value="Glycosyl hydrolase domain"/>
    <property type="match status" value="1"/>
</dbReference>
<evidence type="ECO:0000313" key="6">
    <source>
        <dbReference type="EMBL" id="ODV79440.1"/>
    </source>
</evidence>
<protein>
    <submittedName>
        <fullName evidence="6">Glycoside hydrolase family 13 protein</fullName>
    </submittedName>
</protein>
<dbReference type="SMART" id="SM00642">
    <property type="entry name" value="Aamy"/>
    <property type="match status" value="1"/>
</dbReference>
<keyword evidence="3" id="KW-0326">Glycosidase</keyword>
<dbReference type="Gene3D" id="3.90.400.10">
    <property type="entry name" value="Oligo-1,6-glucosidase, Domain 2"/>
    <property type="match status" value="1"/>
</dbReference>
<dbReference type="RefSeq" id="XP_020064562.1">
    <property type="nucleotide sequence ID" value="XM_020210919.1"/>
</dbReference>
<dbReference type="GO" id="GO:0000025">
    <property type="term" value="P:maltose catabolic process"/>
    <property type="evidence" value="ECO:0007669"/>
    <property type="project" value="TreeGrafter"/>
</dbReference>
<dbReference type="Gene3D" id="2.60.40.1180">
    <property type="entry name" value="Golgi alpha-mannosidase II"/>
    <property type="match status" value="1"/>
</dbReference>
<dbReference type="InterPro" id="IPR006047">
    <property type="entry name" value="GH13_cat_dom"/>
</dbReference>
<evidence type="ECO:0000256" key="4">
    <source>
        <dbReference type="ARBA" id="ARBA00026248"/>
    </source>
</evidence>
<name>A0A1E4SIX1_9ASCO</name>
<accession>A0A1E4SIX1</accession>
<evidence type="ECO:0000256" key="3">
    <source>
        <dbReference type="ARBA" id="ARBA00023295"/>
    </source>
</evidence>
<dbReference type="Pfam" id="PF00128">
    <property type="entry name" value="Alpha-amylase"/>
    <property type="match status" value="1"/>
</dbReference>
<dbReference type="GO" id="GO:0033934">
    <property type="term" value="F:glucan 1,4-alpha-maltotriohydrolase activity"/>
    <property type="evidence" value="ECO:0007669"/>
    <property type="project" value="TreeGrafter"/>
</dbReference>
<dbReference type="SUPFAM" id="SSF51445">
    <property type="entry name" value="(Trans)glycosidases"/>
    <property type="match status" value="1"/>
</dbReference>
<gene>
    <name evidence="6" type="ORF">CANTADRAFT_6566</name>
</gene>
<dbReference type="OrthoDB" id="1740265at2759"/>
<dbReference type="GO" id="GO:0004556">
    <property type="term" value="F:alpha-amylase activity"/>
    <property type="evidence" value="ECO:0007669"/>
    <property type="project" value="TreeGrafter"/>
</dbReference>
<dbReference type="Proteomes" id="UP000094285">
    <property type="component" value="Unassembled WGS sequence"/>
</dbReference>
<keyword evidence="2 6" id="KW-0378">Hydrolase</keyword>
<dbReference type="Gene3D" id="3.20.20.80">
    <property type="entry name" value="Glycosidases"/>
    <property type="match status" value="1"/>
</dbReference>
<dbReference type="EMBL" id="KV453912">
    <property type="protein sequence ID" value="ODV79440.1"/>
    <property type="molecule type" value="Genomic_DNA"/>
</dbReference>
<dbReference type="InterPro" id="IPR017853">
    <property type="entry name" value="GH"/>
</dbReference>
<keyword evidence="7" id="KW-1185">Reference proteome</keyword>
<evidence type="ECO:0000256" key="2">
    <source>
        <dbReference type="ARBA" id="ARBA00022801"/>
    </source>
</evidence>
<dbReference type="FunFam" id="3.20.20.80:FF:000087">
    <property type="entry name" value="Oligo-1,6-glucosidase IMA1"/>
    <property type="match status" value="1"/>
</dbReference>
<comment type="similarity">
    <text evidence="1">Belongs to the glycosyl hydrolase 13 family.</text>
</comment>
<dbReference type="CDD" id="cd11333">
    <property type="entry name" value="AmyAc_SI_OligoGlu_DGase"/>
    <property type="match status" value="1"/>
</dbReference>
<dbReference type="PANTHER" id="PTHR10357">
    <property type="entry name" value="ALPHA-AMYLASE FAMILY MEMBER"/>
    <property type="match status" value="1"/>
</dbReference>
<keyword evidence="4" id="KW-0462">Maltose metabolism</keyword>
<feature type="domain" description="Glycosyl hydrolase family 13 catalytic" evidence="5">
    <location>
        <begin position="15"/>
        <end position="440"/>
    </location>
</feature>
<dbReference type="GO" id="GO:0004574">
    <property type="term" value="F:oligo-1,6-glucosidase activity"/>
    <property type="evidence" value="ECO:0007669"/>
    <property type="project" value="TreeGrafter"/>
</dbReference>
<evidence type="ECO:0000313" key="7">
    <source>
        <dbReference type="Proteomes" id="UP000094285"/>
    </source>
</evidence>
<dbReference type="GO" id="GO:0004575">
    <property type="term" value="F:sucrose alpha-glucosidase activity"/>
    <property type="evidence" value="ECO:0007669"/>
    <property type="project" value="TreeGrafter"/>
</dbReference>
<evidence type="ECO:0000256" key="1">
    <source>
        <dbReference type="ARBA" id="ARBA00008061"/>
    </source>
</evidence>
<dbReference type="STRING" id="984487.A0A1E4SIX1"/>
<dbReference type="PANTHER" id="PTHR10357:SF179">
    <property type="entry name" value="NEUTRAL AND BASIC AMINO ACID TRANSPORT PROTEIN RBAT"/>
    <property type="match status" value="1"/>
</dbReference>
<reference evidence="7" key="1">
    <citation type="submission" date="2016-05" db="EMBL/GenBank/DDBJ databases">
        <title>Comparative genomics of biotechnologically important yeasts.</title>
        <authorList>
            <consortium name="DOE Joint Genome Institute"/>
            <person name="Riley R."/>
            <person name="Haridas S."/>
            <person name="Wolfe K.H."/>
            <person name="Lopes M.R."/>
            <person name="Hittinger C.T."/>
            <person name="Goker M."/>
            <person name="Salamov A."/>
            <person name="Wisecaver J."/>
            <person name="Long T.M."/>
            <person name="Aerts A.L."/>
            <person name="Barry K."/>
            <person name="Choi C."/>
            <person name="Clum A."/>
            <person name="Coughlan A.Y."/>
            <person name="Deshpande S."/>
            <person name="Douglass A.P."/>
            <person name="Hanson S.J."/>
            <person name="Klenk H.-P."/>
            <person name="Labutti K."/>
            <person name="Lapidus A."/>
            <person name="Lindquist E."/>
            <person name="Lipzen A."/>
            <person name="Meier-Kolthoff J.P."/>
            <person name="Ohm R.A."/>
            <person name="Otillar R.P."/>
            <person name="Pangilinan J."/>
            <person name="Peng Y."/>
            <person name="Rokas A."/>
            <person name="Rosa C.A."/>
            <person name="Scheuner C."/>
            <person name="Sibirny A.A."/>
            <person name="Slot J.C."/>
            <person name="Stielow J.B."/>
            <person name="Sun H."/>
            <person name="Kurtzman C.P."/>
            <person name="Blackwell M."/>
            <person name="Grigoriev I.V."/>
            <person name="Jeffries T.W."/>
        </authorList>
    </citation>
    <scope>NUCLEOTIDE SEQUENCE [LARGE SCALE GENOMIC DNA]</scope>
    <source>
        <strain evidence="7">NRRL Y-17324</strain>
    </source>
</reference>
<sequence length="577" mass="67090">MTISYTWWKDATVYQIWPASFKDSNGDGLGDIPGIISKLDYLKNLGVDVIWMSPMYDSPQDDMGYDISDYKKVYPKYGTVDDMKVLLDEAHSRGIKLVLDLVVNHTSSEHRWFKESRSSLDNDKRDWYVWKKPKYDAEGNRHPPNNWSTHFSEPAWTYDETTDEYYLHLFAKSQPDLNWENPATRNAIYDEAMSFWFELGVDGFRIDVANMYSKDQRFLDVPIVFPDQSFQPCMQYTHNGPRIHEFHKEMFEKVTSKYDAMTVGEVAFCSREDALKYVSAKEKEMSMIFLFDVVDVGTVHANRLEKPANPWKLSELKQAVENQCEFIKGTDAWSTVFFENHDQPRSISKFGSLNPKYNFKSAKLLAMLQTALTGTLYIYQGQEIAMANLPASWSIDEYLDIMTINYYRNWVEIHGKDADFEEQKKVILEGINMLARDHARSPVQWDASEYAGFSPVAPWTRVNDNYKEINVESQLNDPNSVLHFWAKSLKVRKEHKDLLIYGAYKTLDQDNEQVYSFIKYQNDETSSPKAFVTLNFSDEPAKFERLVEGQYTLVNSNVDVQDEATLSPYEGRLYIVD</sequence>
<proteinExistence type="inferred from homology"/>
<dbReference type="InterPro" id="IPR045857">
    <property type="entry name" value="O16G_dom_2"/>
</dbReference>
<organism evidence="6 7">
    <name type="scientific">Suhomyces tanzawaensis NRRL Y-17324</name>
    <dbReference type="NCBI Taxonomy" id="984487"/>
    <lineage>
        <taxon>Eukaryota</taxon>
        <taxon>Fungi</taxon>
        <taxon>Dikarya</taxon>
        <taxon>Ascomycota</taxon>
        <taxon>Saccharomycotina</taxon>
        <taxon>Pichiomycetes</taxon>
        <taxon>Debaryomycetaceae</taxon>
        <taxon>Suhomyces</taxon>
    </lineage>
</organism>
<dbReference type="GeneID" id="30985055"/>
<dbReference type="FunFam" id="3.20.20.80:FF:000064">
    <property type="entry name" value="Oligo-1,6-glucosidase"/>
    <property type="match status" value="1"/>
</dbReference>